<feature type="transmembrane region" description="Helical" evidence="1">
    <location>
        <begin position="40"/>
        <end position="63"/>
    </location>
</feature>
<keyword evidence="1" id="KW-1133">Transmembrane helix</keyword>
<evidence type="ECO:0000313" key="2">
    <source>
        <dbReference type="EMBL" id="MDZ5474421.1"/>
    </source>
</evidence>
<organism evidence="2 3">
    <name type="scientific">Robertmurraya mangrovi</name>
    <dbReference type="NCBI Taxonomy" id="3098077"/>
    <lineage>
        <taxon>Bacteria</taxon>
        <taxon>Bacillati</taxon>
        <taxon>Bacillota</taxon>
        <taxon>Bacilli</taxon>
        <taxon>Bacillales</taxon>
        <taxon>Bacillaceae</taxon>
        <taxon>Robertmurraya</taxon>
    </lineage>
</organism>
<reference evidence="2 3" key="1">
    <citation type="submission" date="2023-11" db="EMBL/GenBank/DDBJ databases">
        <title>Bacillus jintuensis, isolated from a mudflat on the Beibu Gulf coast.</title>
        <authorList>
            <person name="Li M."/>
        </authorList>
    </citation>
    <scope>NUCLEOTIDE SEQUENCE [LARGE SCALE GENOMIC DNA]</scope>
    <source>
        <strain evidence="2 3">31A1R</strain>
    </source>
</reference>
<keyword evidence="1" id="KW-0472">Membrane</keyword>
<accession>A0ABU5J519</accession>
<keyword evidence="1" id="KW-0812">Transmembrane</keyword>
<keyword evidence="3" id="KW-1185">Reference proteome</keyword>
<evidence type="ECO:0008006" key="4">
    <source>
        <dbReference type="Google" id="ProtNLM"/>
    </source>
</evidence>
<feature type="transmembrane region" description="Helical" evidence="1">
    <location>
        <begin position="7"/>
        <end position="28"/>
    </location>
</feature>
<sequence length="95" mass="10590">MQNKIITYTSLIFLICVFGGFGIFAFMVQENGQIDTQEHFSVILTFLVLAIIGFLITAIGLAAKNQEGSKINKRTVFTGIVIAIFFIIWRITVSI</sequence>
<protein>
    <recommendedName>
        <fullName evidence="4">DUF4064 domain-containing protein</fullName>
    </recommendedName>
</protein>
<dbReference type="RefSeq" id="WP_322448703.1">
    <property type="nucleotide sequence ID" value="NZ_JAXOFX010000025.1"/>
</dbReference>
<dbReference type="EMBL" id="JAXOFX010000025">
    <property type="protein sequence ID" value="MDZ5474421.1"/>
    <property type="molecule type" value="Genomic_DNA"/>
</dbReference>
<evidence type="ECO:0000313" key="3">
    <source>
        <dbReference type="Proteomes" id="UP001290455"/>
    </source>
</evidence>
<feature type="transmembrane region" description="Helical" evidence="1">
    <location>
        <begin position="75"/>
        <end position="92"/>
    </location>
</feature>
<comment type="caution">
    <text evidence="2">The sequence shown here is derived from an EMBL/GenBank/DDBJ whole genome shotgun (WGS) entry which is preliminary data.</text>
</comment>
<evidence type="ECO:0000256" key="1">
    <source>
        <dbReference type="SAM" id="Phobius"/>
    </source>
</evidence>
<gene>
    <name evidence="2" type="ORF">SM124_22255</name>
</gene>
<dbReference type="Proteomes" id="UP001290455">
    <property type="component" value="Unassembled WGS sequence"/>
</dbReference>
<proteinExistence type="predicted"/>
<name>A0ABU5J519_9BACI</name>